<gene>
    <name evidence="1" type="ORF">HMPREF0281_01719</name>
</gene>
<dbReference type="Proteomes" id="UP000006015">
    <property type="component" value="Unassembled WGS sequence"/>
</dbReference>
<name>A0ABP2IHQ4_CORAM</name>
<comment type="caution">
    <text evidence="1">The sequence shown here is derived from an EMBL/GenBank/DDBJ whole genome shotgun (WGS) entry which is preliminary data.</text>
</comment>
<dbReference type="EMBL" id="ADNS01000015">
    <property type="protein sequence ID" value="EFG81075.1"/>
    <property type="molecule type" value="Genomic_DNA"/>
</dbReference>
<proteinExistence type="predicted"/>
<protein>
    <submittedName>
        <fullName evidence="1">Uncharacterized protein</fullName>
    </submittedName>
</protein>
<sequence length="45" mass="5196">MALFGAVETTRRFCPQFCTKKNFYAYHGMNKVLLRTCGKAFERCG</sequence>
<reference evidence="1 2" key="1">
    <citation type="submission" date="2010-04" db="EMBL/GenBank/DDBJ databases">
        <authorList>
            <person name="Weinstock G."/>
            <person name="Sodergren E."/>
            <person name="Clifton S."/>
            <person name="Fulton L."/>
            <person name="Fulton B."/>
            <person name="Courtney L."/>
            <person name="Fronick C."/>
            <person name="Harrison M."/>
            <person name="Strong C."/>
            <person name="Farmer C."/>
            <person name="Delahaunty K."/>
            <person name="Markovic C."/>
            <person name="Hall O."/>
            <person name="Minx P."/>
            <person name="Tomlinson C."/>
            <person name="Mitreva M."/>
            <person name="Hou S."/>
            <person name="Wollam A."/>
            <person name="Pepin K.H."/>
            <person name="Johnson M."/>
            <person name="Bhonagiri V."/>
            <person name="Zhang X."/>
            <person name="Suruliraj S."/>
            <person name="Warren W."/>
            <person name="Chinwalla A."/>
            <person name="Mardis E.R."/>
            <person name="Wilson R.K."/>
        </authorList>
    </citation>
    <scope>NUCLEOTIDE SEQUENCE [LARGE SCALE GENOMIC DNA]</scope>
    <source>
        <strain evidence="1 2">DSM 20306</strain>
    </source>
</reference>
<organism evidence="1 2">
    <name type="scientific">Corynebacterium ammoniagenes DSM 20306</name>
    <dbReference type="NCBI Taxonomy" id="649754"/>
    <lineage>
        <taxon>Bacteria</taxon>
        <taxon>Bacillati</taxon>
        <taxon>Actinomycetota</taxon>
        <taxon>Actinomycetes</taxon>
        <taxon>Mycobacteriales</taxon>
        <taxon>Corynebacteriaceae</taxon>
        <taxon>Corynebacterium</taxon>
    </lineage>
</organism>
<evidence type="ECO:0000313" key="2">
    <source>
        <dbReference type="Proteomes" id="UP000006015"/>
    </source>
</evidence>
<evidence type="ECO:0000313" key="1">
    <source>
        <dbReference type="EMBL" id="EFG81075.1"/>
    </source>
</evidence>
<accession>A0ABP2IHQ4</accession>
<keyword evidence="2" id="KW-1185">Reference proteome</keyword>